<dbReference type="Pfam" id="PF00682">
    <property type="entry name" value="HMGL-like"/>
    <property type="match status" value="1"/>
</dbReference>
<comment type="similarity">
    <text evidence="1">Belongs to the HMG-CoA lyase family.</text>
</comment>
<proteinExistence type="inferred from homology"/>
<keyword evidence="2" id="KW-0479">Metal-binding</keyword>
<name>A0ABP7F5I8_9ACTN</name>
<accession>A0ABP7F5I8</accession>
<evidence type="ECO:0000313" key="6">
    <source>
        <dbReference type="Proteomes" id="UP001500908"/>
    </source>
</evidence>
<keyword evidence="6" id="KW-1185">Reference proteome</keyword>
<dbReference type="SUPFAM" id="SSF51569">
    <property type="entry name" value="Aldolase"/>
    <property type="match status" value="1"/>
</dbReference>
<dbReference type="EMBL" id="BAABDD010000003">
    <property type="protein sequence ID" value="GAA3731770.1"/>
    <property type="molecule type" value="Genomic_DNA"/>
</dbReference>
<dbReference type="PROSITE" id="PS50991">
    <property type="entry name" value="PYR_CT"/>
    <property type="match status" value="1"/>
</dbReference>
<dbReference type="InterPro" id="IPR000891">
    <property type="entry name" value="PYR_CT"/>
</dbReference>
<protein>
    <submittedName>
        <fullName evidence="5">Hydroxymethylglutaryl-CoA lyase</fullName>
    </submittedName>
</protein>
<comment type="caution">
    <text evidence="5">The sequence shown here is derived from an EMBL/GenBank/DDBJ whole genome shotgun (WGS) entry which is preliminary data.</text>
</comment>
<dbReference type="CDD" id="cd07938">
    <property type="entry name" value="DRE_TIM_HMGL"/>
    <property type="match status" value="1"/>
</dbReference>
<evidence type="ECO:0000259" key="4">
    <source>
        <dbReference type="PROSITE" id="PS50991"/>
    </source>
</evidence>
<evidence type="ECO:0000256" key="3">
    <source>
        <dbReference type="ARBA" id="ARBA00023239"/>
    </source>
</evidence>
<gene>
    <name evidence="5" type="ORF">GCM10022402_10600</name>
</gene>
<dbReference type="InterPro" id="IPR013785">
    <property type="entry name" value="Aldolase_TIM"/>
</dbReference>
<dbReference type="Gene3D" id="3.20.20.70">
    <property type="entry name" value="Aldolase class I"/>
    <property type="match status" value="1"/>
</dbReference>
<sequence length="310" mass="32146">MSVTTAEIVEVSPRDGLQNETTVLSTADKRALIGRAADAGARRIEATAFVRPDRVPQMADADDLAALLPLDGPVRHTALVLNERGYQRAHDAGFREVNMVVLATETFSRRNQGVSVADALRATATVRGRSRDDGVRLTVTVGAAFGCPFEGEVSPAHLRAVLRAVAELAPDELALADTIGVGAPTDVEERFAAAASIAPGVPLRAHFHDTRGTGVANAVAALRSGVTALDASLAGVGGCPFAPAASGNVATEDLAYTLGRMGYDLGLDLPRLLVDARWLADTLGIEPPSSLSRAGLFPAPAGDTAGEGRR</sequence>
<dbReference type="Proteomes" id="UP001500908">
    <property type="component" value="Unassembled WGS sequence"/>
</dbReference>
<evidence type="ECO:0000256" key="2">
    <source>
        <dbReference type="ARBA" id="ARBA00022723"/>
    </source>
</evidence>
<dbReference type="PANTHER" id="PTHR42738:SF7">
    <property type="entry name" value="HYDROXYMETHYLGLUTARYL-COA LYASE"/>
    <property type="match status" value="1"/>
</dbReference>
<evidence type="ECO:0000313" key="5">
    <source>
        <dbReference type="EMBL" id="GAA3731770.1"/>
    </source>
</evidence>
<dbReference type="GO" id="GO:0016829">
    <property type="term" value="F:lyase activity"/>
    <property type="evidence" value="ECO:0007669"/>
    <property type="project" value="UniProtKB-KW"/>
</dbReference>
<dbReference type="RefSeq" id="WP_344967856.1">
    <property type="nucleotide sequence ID" value="NZ_BAABDD010000003.1"/>
</dbReference>
<dbReference type="PANTHER" id="PTHR42738">
    <property type="entry name" value="HYDROXYMETHYLGLUTARYL-COA LYASE"/>
    <property type="match status" value="1"/>
</dbReference>
<dbReference type="InterPro" id="IPR043594">
    <property type="entry name" value="HMGL"/>
</dbReference>
<organism evidence="5 6">
    <name type="scientific">Salinactinospora qingdaonensis</name>
    <dbReference type="NCBI Taxonomy" id="702744"/>
    <lineage>
        <taxon>Bacteria</taxon>
        <taxon>Bacillati</taxon>
        <taxon>Actinomycetota</taxon>
        <taxon>Actinomycetes</taxon>
        <taxon>Streptosporangiales</taxon>
        <taxon>Nocardiopsidaceae</taxon>
        <taxon>Salinactinospora</taxon>
    </lineage>
</organism>
<keyword evidence="3 5" id="KW-0456">Lyase</keyword>
<feature type="domain" description="Pyruvate carboxyltransferase" evidence="4">
    <location>
        <begin position="6"/>
        <end position="273"/>
    </location>
</feature>
<reference evidence="6" key="1">
    <citation type="journal article" date="2019" name="Int. J. Syst. Evol. Microbiol.">
        <title>The Global Catalogue of Microorganisms (GCM) 10K type strain sequencing project: providing services to taxonomists for standard genome sequencing and annotation.</title>
        <authorList>
            <consortium name="The Broad Institute Genomics Platform"/>
            <consortium name="The Broad Institute Genome Sequencing Center for Infectious Disease"/>
            <person name="Wu L."/>
            <person name="Ma J."/>
        </authorList>
    </citation>
    <scope>NUCLEOTIDE SEQUENCE [LARGE SCALE GENOMIC DNA]</scope>
    <source>
        <strain evidence="6">JCM 17137</strain>
    </source>
</reference>
<evidence type="ECO:0000256" key="1">
    <source>
        <dbReference type="ARBA" id="ARBA00009405"/>
    </source>
</evidence>
<dbReference type="NCBIfam" id="NF004283">
    <property type="entry name" value="PRK05692.1"/>
    <property type="match status" value="1"/>
</dbReference>